<evidence type="ECO:0000313" key="1">
    <source>
        <dbReference type="EMBL" id="TWF98125.1"/>
    </source>
</evidence>
<dbReference type="InterPro" id="IPR052552">
    <property type="entry name" value="YeaO-like"/>
</dbReference>
<gene>
    <name evidence="1" type="ORF">FHX73_111928</name>
</gene>
<dbReference type="RefSeq" id="WP_145904600.1">
    <property type="nucleotide sequence ID" value="NZ_BAAAMZ010000018.1"/>
</dbReference>
<name>A0A561UFK4_9ACTN</name>
<sequence>MARPLVEIRLRRVYDPPEPADGYRVLADRLWPRGLAKERAGLDEWAKDLAPSTELRHWLHEAPEQRGAEFAERYRAELDTPAARARLAALRAHPVLTLLTANKDPRARHTAVLGELLRT</sequence>
<organism evidence="1 2">
    <name type="scientific">Kitasatospora viridis</name>
    <dbReference type="NCBI Taxonomy" id="281105"/>
    <lineage>
        <taxon>Bacteria</taxon>
        <taxon>Bacillati</taxon>
        <taxon>Actinomycetota</taxon>
        <taxon>Actinomycetes</taxon>
        <taxon>Kitasatosporales</taxon>
        <taxon>Streptomycetaceae</taxon>
        <taxon>Kitasatospora</taxon>
    </lineage>
</organism>
<keyword evidence="2" id="KW-1185">Reference proteome</keyword>
<dbReference type="AlphaFoldDB" id="A0A561UFK4"/>
<evidence type="ECO:0000313" key="2">
    <source>
        <dbReference type="Proteomes" id="UP000317940"/>
    </source>
</evidence>
<proteinExistence type="predicted"/>
<protein>
    <submittedName>
        <fullName evidence="1">Uncharacterized protein YeaO (DUF488 family)</fullName>
    </submittedName>
</protein>
<dbReference type="EMBL" id="VIWT01000001">
    <property type="protein sequence ID" value="TWF98125.1"/>
    <property type="molecule type" value="Genomic_DNA"/>
</dbReference>
<accession>A0A561UFK4</accession>
<reference evidence="1 2" key="1">
    <citation type="submission" date="2019-06" db="EMBL/GenBank/DDBJ databases">
        <title>Sequencing the genomes of 1000 actinobacteria strains.</title>
        <authorList>
            <person name="Klenk H.-P."/>
        </authorList>
    </citation>
    <scope>NUCLEOTIDE SEQUENCE [LARGE SCALE GENOMIC DNA]</scope>
    <source>
        <strain evidence="1 2">DSM 44826</strain>
    </source>
</reference>
<dbReference type="PANTHER" id="PTHR36849">
    <property type="entry name" value="CYTOPLASMIC PROTEIN-RELATED"/>
    <property type="match status" value="1"/>
</dbReference>
<comment type="caution">
    <text evidence="1">The sequence shown here is derived from an EMBL/GenBank/DDBJ whole genome shotgun (WGS) entry which is preliminary data.</text>
</comment>
<dbReference type="PANTHER" id="PTHR36849:SF1">
    <property type="entry name" value="CYTOPLASMIC PROTEIN"/>
    <property type="match status" value="1"/>
</dbReference>
<dbReference type="Proteomes" id="UP000317940">
    <property type="component" value="Unassembled WGS sequence"/>
</dbReference>
<dbReference type="Pfam" id="PF22752">
    <property type="entry name" value="DUF488-N3i"/>
    <property type="match status" value="1"/>
</dbReference>
<dbReference type="OrthoDB" id="9790745at2"/>